<dbReference type="InterPro" id="IPR029063">
    <property type="entry name" value="SAM-dependent_MTases_sf"/>
</dbReference>
<reference evidence="8 9" key="1">
    <citation type="submission" date="2021-09" db="EMBL/GenBank/DDBJ databases">
        <title>WGS of Mycoplasma sp. Zaradi2 strains.</title>
        <authorList>
            <person name="Spergser J."/>
        </authorList>
    </citation>
    <scope>NUCLEOTIDE SEQUENCE [LARGE SCALE GENOMIC DNA]</scope>
    <source>
        <strain evidence="8 9">1331</strain>
    </source>
</reference>
<evidence type="ECO:0000256" key="4">
    <source>
        <dbReference type="ARBA" id="ARBA00022603"/>
    </source>
</evidence>
<comment type="similarity">
    <text evidence="1 7">Belongs to the methyltransferase superfamily. RsmH family.</text>
</comment>
<dbReference type="SUPFAM" id="SSF53335">
    <property type="entry name" value="S-adenosyl-L-methionine-dependent methyltransferases"/>
    <property type="match status" value="1"/>
</dbReference>
<dbReference type="SUPFAM" id="SSF81799">
    <property type="entry name" value="Putative methyltransferase TM0872, insert domain"/>
    <property type="match status" value="1"/>
</dbReference>
<dbReference type="InterPro" id="IPR002903">
    <property type="entry name" value="RsmH"/>
</dbReference>
<feature type="binding site" evidence="7">
    <location>
        <position position="100"/>
    </location>
    <ligand>
        <name>S-adenosyl-L-methionine</name>
        <dbReference type="ChEBI" id="CHEBI:59789"/>
    </ligand>
</feature>
<dbReference type="EC" id="2.1.1.199" evidence="7"/>
<keyword evidence="2 7" id="KW-0963">Cytoplasm</keyword>
<dbReference type="Gene3D" id="1.10.150.170">
    <property type="entry name" value="Putative methyltransferase TM0872, insert domain"/>
    <property type="match status" value="1"/>
</dbReference>
<feature type="binding site" evidence="7">
    <location>
        <position position="107"/>
    </location>
    <ligand>
        <name>S-adenosyl-L-methionine</name>
        <dbReference type="ChEBI" id="CHEBI:59789"/>
    </ligand>
</feature>
<dbReference type="PANTHER" id="PTHR11265:SF0">
    <property type="entry name" value="12S RRNA N4-METHYLCYTIDINE METHYLTRANSFERASE"/>
    <property type="match status" value="1"/>
</dbReference>
<keyword evidence="5 7" id="KW-0808">Transferase</keyword>
<name>A0A953NGK8_9MOLU</name>
<evidence type="ECO:0000256" key="1">
    <source>
        <dbReference type="ARBA" id="ARBA00010396"/>
    </source>
</evidence>
<dbReference type="AlphaFoldDB" id="A0A953NGK8"/>
<dbReference type="CDD" id="cd02440">
    <property type="entry name" value="AdoMet_MTases"/>
    <property type="match status" value="1"/>
</dbReference>
<keyword evidence="9" id="KW-1185">Reference proteome</keyword>
<dbReference type="GO" id="GO:0070475">
    <property type="term" value="P:rRNA base methylation"/>
    <property type="evidence" value="ECO:0007669"/>
    <property type="project" value="UniProtKB-UniRule"/>
</dbReference>
<comment type="caution">
    <text evidence="8">The sequence shown here is derived from an EMBL/GenBank/DDBJ whole genome shotgun (WGS) entry which is preliminary data.</text>
</comment>
<dbReference type="EMBL" id="JAIQBY010000037">
    <property type="protein sequence ID" value="MBZ4195639.1"/>
    <property type="molecule type" value="Genomic_DNA"/>
</dbReference>
<evidence type="ECO:0000313" key="8">
    <source>
        <dbReference type="EMBL" id="MBZ4195639.1"/>
    </source>
</evidence>
<keyword evidence="4 7" id="KW-0489">Methyltransferase</keyword>
<dbReference type="Proteomes" id="UP000772186">
    <property type="component" value="Unassembled WGS sequence"/>
</dbReference>
<evidence type="ECO:0000256" key="5">
    <source>
        <dbReference type="ARBA" id="ARBA00022679"/>
    </source>
</evidence>
<comment type="function">
    <text evidence="7">Specifically methylates the N4 position of cytidine in position 1402 (C1402) of 16S rRNA.</text>
</comment>
<feature type="binding site" evidence="7">
    <location>
        <begin position="33"/>
        <end position="35"/>
    </location>
    <ligand>
        <name>S-adenosyl-L-methionine</name>
        <dbReference type="ChEBI" id="CHEBI:59789"/>
    </ligand>
</feature>
<dbReference type="InterPro" id="IPR023397">
    <property type="entry name" value="SAM-dep_MeTrfase_MraW_recog"/>
</dbReference>
<feature type="binding site" evidence="7">
    <location>
        <position position="52"/>
    </location>
    <ligand>
        <name>S-adenosyl-L-methionine</name>
        <dbReference type="ChEBI" id="CHEBI:59789"/>
    </ligand>
</feature>
<protein>
    <recommendedName>
        <fullName evidence="7">Ribosomal RNA small subunit methyltransferase H</fullName>
        <ecNumber evidence="7">2.1.1.199</ecNumber>
    </recommendedName>
    <alternativeName>
        <fullName evidence="7">16S rRNA m(4)C1402 methyltransferase</fullName>
    </alternativeName>
    <alternativeName>
        <fullName evidence="7">rRNA (cytosine-N(4)-)-methyltransferase RsmH</fullName>
    </alternativeName>
</protein>
<dbReference type="PIRSF" id="PIRSF004486">
    <property type="entry name" value="MraW"/>
    <property type="match status" value="1"/>
</dbReference>
<dbReference type="PANTHER" id="PTHR11265">
    <property type="entry name" value="S-ADENOSYL-METHYLTRANSFERASE MRAW"/>
    <property type="match status" value="1"/>
</dbReference>
<evidence type="ECO:0000256" key="2">
    <source>
        <dbReference type="ARBA" id="ARBA00022490"/>
    </source>
</evidence>
<dbReference type="NCBIfam" id="TIGR00006">
    <property type="entry name" value="16S rRNA (cytosine(1402)-N(4))-methyltransferase RsmH"/>
    <property type="match status" value="1"/>
</dbReference>
<keyword evidence="6 7" id="KW-0949">S-adenosyl-L-methionine</keyword>
<feature type="binding site" evidence="7">
    <location>
        <position position="79"/>
    </location>
    <ligand>
        <name>S-adenosyl-L-methionine</name>
        <dbReference type="ChEBI" id="CHEBI:59789"/>
    </ligand>
</feature>
<keyword evidence="3 7" id="KW-0698">rRNA processing</keyword>
<accession>A0A953NGK8</accession>
<proteinExistence type="inferred from homology"/>
<dbReference type="GO" id="GO:0071424">
    <property type="term" value="F:rRNA (cytosine-N4-)-methyltransferase activity"/>
    <property type="evidence" value="ECO:0007669"/>
    <property type="project" value="UniProtKB-UniRule"/>
</dbReference>
<evidence type="ECO:0000256" key="7">
    <source>
        <dbReference type="HAMAP-Rule" id="MF_01007"/>
    </source>
</evidence>
<evidence type="ECO:0000313" key="9">
    <source>
        <dbReference type="Proteomes" id="UP000772186"/>
    </source>
</evidence>
<organism evidence="8 9">
    <name type="scientific">Mycoplasma tauri</name>
    <dbReference type="NCBI Taxonomy" id="547987"/>
    <lineage>
        <taxon>Bacteria</taxon>
        <taxon>Bacillati</taxon>
        <taxon>Mycoplasmatota</taxon>
        <taxon>Mollicutes</taxon>
        <taxon>Mycoplasmataceae</taxon>
        <taxon>Mycoplasma</taxon>
    </lineage>
</organism>
<dbReference type="Pfam" id="PF01795">
    <property type="entry name" value="Methyltransf_5"/>
    <property type="match status" value="1"/>
</dbReference>
<sequence>MQNEHKSVMLDEVINSLKIKPNGIYLDLTLGMGGHSSKILKMLTNGYLIGFDKDNFAIEESRKRLEKINNNFHLIHSDFANIKEELEKMKITSVDGIIADLGISSPQVDNGDRGFSYNKDSRLDMRMDSSQELDAEFIVNNYEIDRLVKIFNDYAEVKLSHKVANAIINNRPIKTTLELVNIIKKAYPAKLLKEKNPAKAVFQAIRIEVNNEFDSIKTMLNDAISFLKPGASLAVISFHSLEDKIVKSFFGQLTKNKLPSKLPVNEVKQYSVKVYNPSKNELVSNNRARSAKLRVLTKIF</sequence>
<dbReference type="HAMAP" id="MF_01007">
    <property type="entry name" value="16SrRNA_methyltr_H"/>
    <property type="match status" value="1"/>
</dbReference>
<dbReference type="GO" id="GO:0005737">
    <property type="term" value="C:cytoplasm"/>
    <property type="evidence" value="ECO:0007669"/>
    <property type="project" value="UniProtKB-SubCell"/>
</dbReference>
<dbReference type="Gene3D" id="3.40.50.150">
    <property type="entry name" value="Vaccinia Virus protein VP39"/>
    <property type="match status" value="1"/>
</dbReference>
<evidence type="ECO:0000256" key="3">
    <source>
        <dbReference type="ARBA" id="ARBA00022552"/>
    </source>
</evidence>
<comment type="catalytic activity">
    <reaction evidence="7">
        <text>cytidine(1402) in 16S rRNA + S-adenosyl-L-methionine = N(4)-methylcytidine(1402) in 16S rRNA + S-adenosyl-L-homocysteine + H(+)</text>
        <dbReference type="Rhea" id="RHEA:42928"/>
        <dbReference type="Rhea" id="RHEA-COMP:10286"/>
        <dbReference type="Rhea" id="RHEA-COMP:10287"/>
        <dbReference type="ChEBI" id="CHEBI:15378"/>
        <dbReference type="ChEBI" id="CHEBI:57856"/>
        <dbReference type="ChEBI" id="CHEBI:59789"/>
        <dbReference type="ChEBI" id="CHEBI:74506"/>
        <dbReference type="ChEBI" id="CHEBI:82748"/>
        <dbReference type="EC" id="2.1.1.199"/>
    </reaction>
</comment>
<gene>
    <name evidence="7 8" type="primary">rsmH</name>
    <name evidence="8" type="ORF">LAD73_02850</name>
</gene>
<dbReference type="RefSeq" id="WP_205517091.1">
    <property type="nucleotide sequence ID" value="NZ_CP070479.1"/>
</dbReference>
<comment type="subcellular location">
    <subcellularLocation>
        <location evidence="7">Cytoplasm</location>
    </subcellularLocation>
</comment>
<evidence type="ECO:0000256" key="6">
    <source>
        <dbReference type="ARBA" id="ARBA00022691"/>
    </source>
</evidence>